<gene>
    <name evidence="3" type="ORF">NDU88_003445</name>
</gene>
<comment type="caution">
    <text evidence="3">The sequence shown here is derived from an EMBL/GenBank/DDBJ whole genome shotgun (WGS) entry which is preliminary data.</text>
</comment>
<evidence type="ECO:0000313" key="4">
    <source>
        <dbReference type="Proteomes" id="UP001066276"/>
    </source>
</evidence>
<proteinExistence type="predicted"/>
<feature type="region of interest" description="Disordered" evidence="1">
    <location>
        <begin position="70"/>
        <end position="93"/>
    </location>
</feature>
<keyword evidence="4" id="KW-1185">Reference proteome</keyword>
<keyword evidence="2" id="KW-1133">Transmembrane helix</keyword>
<feature type="compositionally biased region" description="Basic residues" evidence="1">
    <location>
        <begin position="1"/>
        <end position="24"/>
    </location>
</feature>
<dbReference type="EMBL" id="JANPWB010000009">
    <property type="protein sequence ID" value="KAJ1150655.1"/>
    <property type="molecule type" value="Genomic_DNA"/>
</dbReference>
<feature type="region of interest" description="Disordered" evidence="1">
    <location>
        <begin position="1"/>
        <end position="42"/>
    </location>
</feature>
<sequence>MEPRRRHRASPSRRTQRYPHRRGQRAPVRALRGARAPRKKEEMRLCLSPPKGASLLPPVHACPLLALPTHSADHEEGQRPSETVKYQGPRRRTKRPIGLLTTHYSLLMATLSYLLDIGCLPPPHHTTRIEKKESL</sequence>
<keyword evidence="2" id="KW-0812">Transmembrane</keyword>
<dbReference type="Proteomes" id="UP001066276">
    <property type="component" value="Chromosome 5"/>
</dbReference>
<protein>
    <submittedName>
        <fullName evidence="3">Uncharacterized protein</fullName>
    </submittedName>
</protein>
<keyword evidence="2" id="KW-0472">Membrane</keyword>
<accession>A0AAV7RGM1</accession>
<reference evidence="3" key="1">
    <citation type="journal article" date="2022" name="bioRxiv">
        <title>Sequencing and chromosome-scale assembly of the giantPleurodeles waltlgenome.</title>
        <authorList>
            <person name="Brown T."/>
            <person name="Elewa A."/>
            <person name="Iarovenko S."/>
            <person name="Subramanian E."/>
            <person name="Araus A.J."/>
            <person name="Petzold A."/>
            <person name="Susuki M."/>
            <person name="Suzuki K.-i.T."/>
            <person name="Hayashi T."/>
            <person name="Toyoda A."/>
            <person name="Oliveira C."/>
            <person name="Osipova E."/>
            <person name="Leigh N.D."/>
            <person name="Simon A."/>
            <person name="Yun M.H."/>
        </authorList>
    </citation>
    <scope>NUCLEOTIDE SEQUENCE</scope>
    <source>
        <strain evidence="3">20211129_DDA</strain>
        <tissue evidence="3">Liver</tissue>
    </source>
</reference>
<organism evidence="3 4">
    <name type="scientific">Pleurodeles waltl</name>
    <name type="common">Iberian ribbed newt</name>
    <dbReference type="NCBI Taxonomy" id="8319"/>
    <lineage>
        <taxon>Eukaryota</taxon>
        <taxon>Metazoa</taxon>
        <taxon>Chordata</taxon>
        <taxon>Craniata</taxon>
        <taxon>Vertebrata</taxon>
        <taxon>Euteleostomi</taxon>
        <taxon>Amphibia</taxon>
        <taxon>Batrachia</taxon>
        <taxon>Caudata</taxon>
        <taxon>Salamandroidea</taxon>
        <taxon>Salamandridae</taxon>
        <taxon>Pleurodelinae</taxon>
        <taxon>Pleurodeles</taxon>
    </lineage>
</organism>
<evidence type="ECO:0000256" key="2">
    <source>
        <dbReference type="SAM" id="Phobius"/>
    </source>
</evidence>
<evidence type="ECO:0000256" key="1">
    <source>
        <dbReference type="SAM" id="MobiDB-lite"/>
    </source>
</evidence>
<feature type="transmembrane region" description="Helical" evidence="2">
    <location>
        <begin position="97"/>
        <end position="115"/>
    </location>
</feature>
<name>A0AAV7RGM1_PLEWA</name>
<dbReference type="AlphaFoldDB" id="A0AAV7RGM1"/>
<evidence type="ECO:0000313" key="3">
    <source>
        <dbReference type="EMBL" id="KAJ1150655.1"/>
    </source>
</evidence>